<reference evidence="1" key="2">
    <citation type="submission" date="2019-07" db="EMBL/GenBank/DDBJ databases">
        <authorList>
            <person name="Yang Y."/>
            <person name="Bocs S."/>
            <person name="Baudouin L."/>
        </authorList>
    </citation>
    <scope>NUCLEOTIDE SEQUENCE</scope>
    <source>
        <tissue evidence="1">Spear leaf of Hainan Tall coconut</tissue>
    </source>
</reference>
<comment type="caution">
    <text evidence="1">The sequence shown here is derived from an EMBL/GenBank/DDBJ whole genome shotgun (WGS) entry which is preliminary data.</text>
</comment>
<proteinExistence type="predicted"/>
<dbReference type="Proteomes" id="UP000797356">
    <property type="component" value="Chromosome 1"/>
</dbReference>
<evidence type="ECO:0000313" key="2">
    <source>
        <dbReference type="Proteomes" id="UP000797356"/>
    </source>
</evidence>
<gene>
    <name evidence="1" type="ORF">COCNU_01G017120</name>
</gene>
<name>A0A8K0MVL1_COCNU</name>
<accession>A0A8K0MVL1</accession>
<protein>
    <submittedName>
        <fullName evidence="1">Putative lipase ROG1</fullName>
    </submittedName>
</protein>
<evidence type="ECO:0000313" key="1">
    <source>
        <dbReference type="EMBL" id="KAG1327778.1"/>
    </source>
</evidence>
<keyword evidence="2" id="KW-1185">Reference proteome</keyword>
<sequence length="74" mass="8396">MEGGKLRRRKGRWYSAYLRRPSCFKPASDPSAVVDGVDEKADKEGCREGERWILMHLVVVTVNAISKAWFPSEA</sequence>
<dbReference type="AlphaFoldDB" id="A0A8K0MVL1"/>
<reference evidence="1" key="1">
    <citation type="journal article" date="2017" name="Gigascience">
        <title>The genome draft of coconut (Cocos nucifera).</title>
        <authorList>
            <person name="Xiao Y."/>
            <person name="Xu P."/>
            <person name="Fan H."/>
            <person name="Baudouin L."/>
            <person name="Xia W."/>
            <person name="Bocs S."/>
            <person name="Xu J."/>
            <person name="Li Q."/>
            <person name="Guo A."/>
            <person name="Zhou L."/>
            <person name="Li J."/>
            <person name="Wu Y."/>
            <person name="Ma Z."/>
            <person name="Armero A."/>
            <person name="Issali A.E."/>
            <person name="Liu N."/>
            <person name="Peng M."/>
            <person name="Yang Y."/>
        </authorList>
    </citation>
    <scope>NUCLEOTIDE SEQUENCE</scope>
    <source>
        <tissue evidence="1">Spear leaf of Hainan Tall coconut</tissue>
    </source>
</reference>
<dbReference type="EMBL" id="CM017872">
    <property type="protein sequence ID" value="KAG1327778.1"/>
    <property type="molecule type" value="Genomic_DNA"/>
</dbReference>
<organism evidence="1 2">
    <name type="scientific">Cocos nucifera</name>
    <name type="common">Coconut palm</name>
    <dbReference type="NCBI Taxonomy" id="13894"/>
    <lineage>
        <taxon>Eukaryota</taxon>
        <taxon>Viridiplantae</taxon>
        <taxon>Streptophyta</taxon>
        <taxon>Embryophyta</taxon>
        <taxon>Tracheophyta</taxon>
        <taxon>Spermatophyta</taxon>
        <taxon>Magnoliopsida</taxon>
        <taxon>Liliopsida</taxon>
        <taxon>Arecaceae</taxon>
        <taxon>Arecoideae</taxon>
        <taxon>Cocoseae</taxon>
        <taxon>Attaleinae</taxon>
        <taxon>Cocos</taxon>
    </lineage>
</organism>